<dbReference type="SUPFAM" id="SSF101148">
    <property type="entry name" value="Plant invertase/pectin methylesterase inhibitor"/>
    <property type="match status" value="1"/>
</dbReference>
<dbReference type="InterPro" id="IPR006501">
    <property type="entry name" value="Pectinesterase_inhib_dom"/>
</dbReference>
<dbReference type="OrthoDB" id="1866975at2759"/>
<keyword evidence="2" id="KW-1015">Disulfide bond</keyword>
<dbReference type="Gene3D" id="1.20.140.40">
    <property type="entry name" value="Invertase/pectin methylesterase inhibitor family protein"/>
    <property type="match status" value="1"/>
</dbReference>
<dbReference type="Pfam" id="PF04043">
    <property type="entry name" value="PMEI"/>
    <property type="match status" value="1"/>
</dbReference>
<feature type="chain" id="PRO_5040139892" description="Pectinesterase inhibitor domain-containing protein" evidence="4">
    <location>
        <begin position="36"/>
        <end position="185"/>
    </location>
</feature>
<feature type="domain" description="Pectinesterase inhibitor" evidence="5">
    <location>
        <begin position="35"/>
        <end position="174"/>
    </location>
</feature>
<reference evidence="6" key="2">
    <citation type="journal article" date="2023" name="Plants (Basel)">
        <title>Annotation of the Turnera subulata (Passifloraceae) Draft Genome Reveals the S-Locus Evolved after the Divergence of Turneroideae from Passifloroideae in a Stepwise Manner.</title>
        <authorList>
            <person name="Henning P.M."/>
            <person name="Roalson E.H."/>
            <person name="Mir W."/>
            <person name="McCubbin A.G."/>
            <person name="Shore J.S."/>
        </authorList>
    </citation>
    <scope>NUCLEOTIDE SEQUENCE</scope>
    <source>
        <strain evidence="6">F60SS</strain>
    </source>
</reference>
<dbReference type="Proteomes" id="UP001141552">
    <property type="component" value="Unassembled WGS sequence"/>
</dbReference>
<dbReference type="PANTHER" id="PTHR36710:SF4">
    <property type="entry name" value="PLANT INVERTASE_PECTIN METHYLESTERASE INHIBITOR SUPERFAMILY PROTEIN"/>
    <property type="match status" value="1"/>
</dbReference>
<accession>A0A9Q0FPW1</accession>
<dbReference type="EMBL" id="JAKUCV010004374">
    <property type="protein sequence ID" value="KAJ4835549.1"/>
    <property type="molecule type" value="Genomic_DNA"/>
</dbReference>
<feature type="signal peptide" evidence="4">
    <location>
        <begin position="1"/>
        <end position="35"/>
    </location>
</feature>
<proteinExistence type="inferred from homology"/>
<evidence type="ECO:0000256" key="1">
    <source>
        <dbReference type="ARBA" id="ARBA00022729"/>
    </source>
</evidence>
<reference evidence="6" key="1">
    <citation type="submission" date="2022-02" db="EMBL/GenBank/DDBJ databases">
        <authorList>
            <person name="Henning P.M."/>
            <person name="McCubbin A.G."/>
            <person name="Shore J.S."/>
        </authorList>
    </citation>
    <scope>NUCLEOTIDE SEQUENCE</scope>
    <source>
        <strain evidence="6">F60SS</strain>
        <tissue evidence="6">Leaves</tissue>
    </source>
</reference>
<dbReference type="AlphaFoldDB" id="A0A9Q0FPW1"/>
<keyword evidence="1 4" id="KW-0732">Signal</keyword>
<sequence length="185" mass="20065">MASLFLLPHFLPSLLLIALSFTFLLHSHNLPVVKADDNLIKQECGYADAPALCIQCVKSNPKALEADSVGIATIIVNCVSEQANALGTNLSKLAYEAKDKNLTTLYQEGSKVYLDACKDLSTVISSLGKGDYDSANHGLGTTLRNQGLCYVSFQSYEPDVPERIVYDMGVCTALSESAMRIIDRL</sequence>
<evidence type="ECO:0000256" key="2">
    <source>
        <dbReference type="ARBA" id="ARBA00023157"/>
    </source>
</evidence>
<evidence type="ECO:0000313" key="7">
    <source>
        <dbReference type="Proteomes" id="UP001141552"/>
    </source>
</evidence>
<dbReference type="SMART" id="SM00856">
    <property type="entry name" value="PMEI"/>
    <property type="match status" value="1"/>
</dbReference>
<comment type="similarity">
    <text evidence="3">Belongs to the PMEI family.</text>
</comment>
<dbReference type="PANTHER" id="PTHR36710">
    <property type="entry name" value="PECTINESTERASE INHIBITOR-LIKE"/>
    <property type="match status" value="1"/>
</dbReference>
<comment type="caution">
    <text evidence="6">The sequence shown here is derived from an EMBL/GenBank/DDBJ whole genome shotgun (WGS) entry which is preliminary data.</text>
</comment>
<dbReference type="GO" id="GO:0046910">
    <property type="term" value="F:pectinesterase inhibitor activity"/>
    <property type="evidence" value="ECO:0007669"/>
    <property type="project" value="InterPro"/>
</dbReference>
<name>A0A9Q0FPW1_9ROSI</name>
<dbReference type="CDD" id="cd15797">
    <property type="entry name" value="PMEI"/>
    <property type="match status" value="1"/>
</dbReference>
<evidence type="ECO:0000256" key="3">
    <source>
        <dbReference type="ARBA" id="ARBA00038471"/>
    </source>
</evidence>
<dbReference type="InterPro" id="IPR035513">
    <property type="entry name" value="Invertase/methylesterase_inhib"/>
</dbReference>
<dbReference type="InterPro" id="IPR052421">
    <property type="entry name" value="PCW_Enzyme_Inhibitor"/>
</dbReference>
<protein>
    <recommendedName>
        <fullName evidence="5">Pectinesterase inhibitor domain-containing protein</fullName>
    </recommendedName>
</protein>
<evidence type="ECO:0000313" key="6">
    <source>
        <dbReference type="EMBL" id="KAJ4835549.1"/>
    </source>
</evidence>
<evidence type="ECO:0000256" key="4">
    <source>
        <dbReference type="SAM" id="SignalP"/>
    </source>
</evidence>
<dbReference type="InterPro" id="IPR034086">
    <property type="entry name" value="PMEI_plant"/>
</dbReference>
<gene>
    <name evidence="6" type="ORF">Tsubulata_028438</name>
</gene>
<evidence type="ECO:0000259" key="5">
    <source>
        <dbReference type="SMART" id="SM00856"/>
    </source>
</evidence>
<organism evidence="6 7">
    <name type="scientific">Turnera subulata</name>
    <dbReference type="NCBI Taxonomy" id="218843"/>
    <lineage>
        <taxon>Eukaryota</taxon>
        <taxon>Viridiplantae</taxon>
        <taxon>Streptophyta</taxon>
        <taxon>Embryophyta</taxon>
        <taxon>Tracheophyta</taxon>
        <taxon>Spermatophyta</taxon>
        <taxon>Magnoliopsida</taxon>
        <taxon>eudicotyledons</taxon>
        <taxon>Gunneridae</taxon>
        <taxon>Pentapetalae</taxon>
        <taxon>rosids</taxon>
        <taxon>fabids</taxon>
        <taxon>Malpighiales</taxon>
        <taxon>Passifloraceae</taxon>
        <taxon>Turnera</taxon>
    </lineage>
</organism>
<dbReference type="NCBIfam" id="TIGR01614">
    <property type="entry name" value="PME_inhib"/>
    <property type="match status" value="1"/>
</dbReference>
<keyword evidence="7" id="KW-1185">Reference proteome</keyword>